<dbReference type="InterPro" id="IPR012349">
    <property type="entry name" value="Split_barrel_FMN-bd"/>
</dbReference>
<dbReference type="AlphaFoldDB" id="A0A6P2BX62"/>
<dbReference type="EMBL" id="RPFW01000005">
    <property type="protein sequence ID" value="TVZ02755.1"/>
    <property type="molecule type" value="Genomic_DNA"/>
</dbReference>
<name>A0A6P2BX62_9ACTN</name>
<protein>
    <submittedName>
        <fullName evidence="1">Nitroreductase family deazaflavin-dependent oxidoreductase</fullName>
    </submittedName>
</protein>
<keyword evidence="2" id="KW-1185">Reference proteome</keyword>
<gene>
    <name evidence="1" type="ORF">EAS64_27540</name>
</gene>
<comment type="caution">
    <text evidence="1">The sequence shown here is derived from an EMBL/GenBank/DDBJ whole genome shotgun (WGS) entry which is preliminary data.</text>
</comment>
<dbReference type="OrthoDB" id="3778270at2"/>
<dbReference type="Proteomes" id="UP000460272">
    <property type="component" value="Unassembled WGS sequence"/>
</dbReference>
<dbReference type="Gene3D" id="2.30.110.10">
    <property type="entry name" value="Electron Transport, Fmn-binding Protein, Chain A"/>
    <property type="match status" value="1"/>
</dbReference>
<evidence type="ECO:0000313" key="2">
    <source>
        <dbReference type="Proteomes" id="UP000460272"/>
    </source>
</evidence>
<sequence length="171" mass="19444">MKLYDDYLRWLYRGGRPSWFARVQNRLSAIAFAAGIAPRRVAELQVRGRRTGRVIRFPVVIADYKGGRYLVSMLGDDVNWVRNLRAAGGRAVLRHGRREAVRLQEVSAPDRVPILRRYLQVAPGARPHIPVDRRAPLADFERISHDYPVFRILPQSWDLSTATSGNSSGEP</sequence>
<evidence type="ECO:0000313" key="1">
    <source>
        <dbReference type="EMBL" id="TVZ02755.1"/>
    </source>
</evidence>
<reference evidence="1 2" key="1">
    <citation type="submission" date="2018-11" db="EMBL/GenBank/DDBJ databases">
        <title>Trebonia kvetii gen.nov., sp.nov., a novel acidophilic actinobacterium, and proposal of the new actinobacterial family Treboniaceae fam. nov.</title>
        <authorList>
            <person name="Rapoport D."/>
            <person name="Sagova-Mareckova M."/>
            <person name="Sedlacek I."/>
            <person name="Provaznik J."/>
            <person name="Kralova S."/>
            <person name="Pavlinic D."/>
            <person name="Benes V."/>
            <person name="Kopecky J."/>
        </authorList>
    </citation>
    <scope>NUCLEOTIDE SEQUENCE [LARGE SCALE GENOMIC DNA]</scope>
    <source>
        <strain evidence="1 2">15Tr583</strain>
    </source>
</reference>
<proteinExistence type="predicted"/>
<accession>A0A6P2BX62</accession>
<organism evidence="1 2">
    <name type="scientific">Trebonia kvetii</name>
    <dbReference type="NCBI Taxonomy" id="2480626"/>
    <lineage>
        <taxon>Bacteria</taxon>
        <taxon>Bacillati</taxon>
        <taxon>Actinomycetota</taxon>
        <taxon>Actinomycetes</taxon>
        <taxon>Streptosporangiales</taxon>
        <taxon>Treboniaceae</taxon>
        <taxon>Trebonia</taxon>
    </lineage>
</organism>